<comment type="caution">
    <text evidence="2">The sequence shown here is derived from an EMBL/GenBank/DDBJ whole genome shotgun (WGS) entry which is preliminary data.</text>
</comment>
<evidence type="ECO:0000256" key="1">
    <source>
        <dbReference type="SAM" id="Phobius"/>
    </source>
</evidence>
<evidence type="ECO:0000313" key="3">
    <source>
        <dbReference type="Proteomes" id="UP001500755"/>
    </source>
</evidence>
<keyword evidence="1" id="KW-0812">Transmembrane</keyword>
<dbReference type="EMBL" id="BAAANO010000003">
    <property type="protein sequence ID" value="GAA1998560.1"/>
    <property type="molecule type" value="Genomic_DNA"/>
</dbReference>
<name>A0ABN2T4U9_9MICO</name>
<sequence length="138" mass="14971">MNAKKIPSRRQREFEAQQQEYSRIARDPGTGSRWKRRLVLLVAAVLAAPVLWLSVRFSLEVGSIGFYVFALDGDTGTKVGVVVLTLLGFLGLTGTLAFLWIGFVRARVRTPWAWAGLALACAAALPVSWLLLGLTGGA</sequence>
<proteinExistence type="predicted"/>
<organism evidence="2 3">
    <name type="scientific">Brevibacterium samyangense</name>
    <dbReference type="NCBI Taxonomy" id="366888"/>
    <lineage>
        <taxon>Bacteria</taxon>
        <taxon>Bacillati</taxon>
        <taxon>Actinomycetota</taxon>
        <taxon>Actinomycetes</taxon>
        <taxon>Micrococcales</taxon>
        <taxon>Brevibacteriaceae</taxon>
        <taxon>Brevibacterium</taxon>
    </lineage>
</organism>
<dbReference type="Proteomes" id="UP001500755">
    <property type="component" value="Unassembled WGS sequence"/>
</dbReference>
<reference evidence="2 3" key="1">
    <citation type="journal article" date="2019" name="Int. J. Syst. Evol. Microbiol.">
        <title>The Global Catalogue of Microorganisms (GCM) 10K type strain sequencing project: providing services to taxonomists for standard genome sequencing and annotation.</title>
        <authorList>
            <consortium name="The Broad Institute Genomics Platform"/>
            <consortium name="The Broad Institute Genome Sequencing Center for Infectious Disease"/>
            <person name="Wu L."/>
            <person name="Ma J."/>
        </authorList>
    </citation>
    <scope>NUCLEOTIDE SEQUENCE [LARGE SCALE GENOMIC DNA]</scope>
    <source>
        <strain evidence="2 3">JCM 14546</strain>
    </source>
</reference>
<evidence type="ECO:0000313" key="2">
    <source>
        <dbReference type="EMBL" id="GAA1998560.1"/>
    </source>
</evidence>
<gene>
    <name evidence="2" type="ORF">GCM10009755_02360</name>
</gene>
<keyword evidence="1" id="KW-0472">Membrane</keyword>
<feature type="transmembrane region" description="Helical" evidence="1">
    <location>
        <begin position="38"/>
        <end position="59"/>
    </location>
</feature>
<keyword evidence="3" id="KW-1185">Reference proteome</keyword>
<feature type="transmembrane region" description="Helical" evidence="1">
    <location>
        <begin position="79"/>
        <end position="100"/>
    </location>
</feature>
<protein>
    <submittedName>
        <fullName evidence="2">Uncharacterized protein</fullName>
    </submittedName>
</protein>
<accession>A0ABN2T4U9</accession>
<keyword evidence="1" id="KW-1133">Transmembrane helix</keyword>
<dbReference type="RefSeq" id="WP_344306217.1">
    <property type="nucleotide sequence ID" value="NZ_BAAANO010000003.1"/>
</dbReference>
<feature type="transmembrane region" description="Helical" evidence="1">
    <location>
        <begin position="112"/>
        <end position="132"/>
    </location>
</feature>